<dbReference type="NCBIfam" id="NF038083">
    <property type="entry name" value="CU044_5270_fam"/>
    <property type="match status" value="1"/>
</dbReference>
<evidence type="ECO:0000313" key="2">
    <source>
        <dbReference type="EMBL" id="MBB6435453.1"/>
    </source>
</evidence>
<evidence type="ECO:0000256" key="1">
    <source>
        <dbReference type="SAM" id="MobiDB-lite"/>
    </source>
</evidence>
<dbReference type="RefSeq" id="WP_185029034.1">
    <property type="nucleotide sequence ID" value="NZ_BNBN01000007.1"/>
</dbReference>
<evidence type="ECO:0008006" key="4">
    <source>
        <dbReference type="Google" id="ProtNLM"/>
    </source>
</evidence>
<protein>
    <recommendedName>
        <fullName evidence="4">CU044_5270 family protein</fullName>
    </recommendedName>
</protein>
<evidence type="ECO:0000313" key="3">
    <source>
        <dbReference type="Proteomes" id="UP000540423"/>
    </source>
</evidence>
<accession>A0A7X0HD88</accession>
<feature type="region of interest" description="Disordered" evidence="1">
    <location>
        <begin position="152"/>
        <end position="172"/>
    </location>
</feature>
<dbReference type="AlphaFoldDB" id="A0A7X0HD88"/>
<proteinExistence type="predicted"/>
<sequence length="335" mass="36768">MRNDSFETLRSIDPAAGPEGGWRSTRAERDELLRGVLRTRAAEPAPRKWRWPLAGLAVATSLAVAVSAHTLLGPDVQPAQAVTPEPLSYQADGTSPKAVLARLAAAARKDTYTAPADADLYFKNSSWSLSSQIDGIRVTSAILPEQRETWRKPDGSMTWKNRTLPPQFQDPRDEEVWQDAGSVGEDPLLTEDSTGPLNRNDPLNRPAPYDARAMGAWLFASQEYQGTGELFDSVAAHHLNELWNGRQRAAMLDFLATRPDIQFRGSVTDRAGRTGQAVSVDSAYAGLPTRYTLIFDRNDGKLLAYEEELTTRAGALNVKVPSVISYVCYLTARPA</sequence>
<dbReference type="EMBL" id="JACHEM010000004">
    <property type="protein sequence ID" value="MBB6435453.1"/>
    <property type="molecule type" value="Genomic_DNA"/>
</dbReference>
<organism evidence="2 3">
    <name type="scientific">Streptomyces candidus</name>
    <dbReference type="NCBI Taxonomy" id="67283"/>
    <lineage>
        <taxon>Bacteria</taxon>
        <taxon>Bacillati</taxon>
        <taxon>Actinomycetota</taxon>
        <taxon>Actinomycetes</taxon>
        <taxon>Kitasatosporales</taxon>
        <taxon>Streptomycetaceae</taxon>
        <taxon>Streptomyces</taxon>
    </lineage>
</organism>
<dbReference type="Proteomes" id="UP000540423">
    <property type="component" value="Unassembled WGS sequence"/>
</dbReference>
<name>A0A7X0HD88_9ACTN</name>
<reference evidence="2 3" key="1">
    <citation type="submission" date="2020-08" db="EMBL/GenBank/DDBJ databases">
        <title>Genomic Encyclopedia of Type Strains, Phase IV (KMG-IV): sequencing the most valuable type-strain genomes for metagenomic binning, comparative biology and taxonomic classification.</title>
        <authorList>
            <person name="Goeker M."/>
        </authorList>
    </citation>
    <scope>NUCLEOTIDE SEQUENCE [LARGE SCALE GENOMIC DNA]</scope>
    <source>
        <strain evidence="2 3">DSM 40141</strain>
    </source>
</reference>
<dbReference type="InterPro" id="IPR047789">
    <property type="entry name" value="CU044_5270-like"/>
</dbReference>
<gene>
    <name evidence="2" type="ORF">HNQ79_001910</name>
</gene>
<keyword evidence="3" id="KW-1185">Reference proteome</keyword>
<feature type="region of interest" description="Disordered" evidence="1">
    <location>
        <begin position="1"/>
        <end position="28"/>
    </location>
</feature>
<comment type="caution">
    <text evidence="2">The sequence shown here is derived from an EMBL/GenBank/DDBJ whole genome shotgun (WGS) entry which is preliminary data.</text>
</comment>